<dbReference type="EMBL" id="AMCI01002413">
    <property type="protein sequence ID" value="EJX02783.1"/>
    <property type="molecule type" value="Genomic_DNA"/>
</dbReference>
<accession>J9GKW9</accession>
<proteinExistence type="predicted"/>
<protein>
    <submittedName>
        <fullName evidence="1">Uncharacterized protein</fullName>
    </submittedName>
</protein>
<evidence type="ECO:0000313" key="1">
    <source>
        <dbReference type="EMBL" id="EJX02783.1"/>
    </source>
</evidence>
<gene>
    <name evidence="1" type="ORF">EVA_09109</name>
</gene>
<comment type="caution">
    <text evidence="1">The sequence shown here is derived from an EMBL/GenBank/DDBJ whole genome shotgun (WGS) entry which is preliminary data.</text>
</comment>
<name>J9GKW9_9ZZZZ</name>
<dbReference type="Gene3D" id="3.30.70.2700">
    <property type="match status" value="1"/>
</dbReference>
<sequence>MIQISQLKLPVGHTKKELERKIAKTLKLGNLPFTYEIRRQSLDARKKEEKNLYIRWRSL</sequence>
<dbReference type="AlphaFoldDB" id="J9GKW9"/>
<reference evidence="1" key="1">
    <citation type="journal article" date="2012" name="PLoS ONE">
        <title>Gene sets for utilization of primary and secondary nutrition supplies in the distal gut of endangered iberian lynx.</title>
        <authorList>
            <person name="Alcaide M."/>
            <person name="Messina E."/>
            <person name="Richter M."/>
            <person name="Bargiela R."/>
            <person name="Peplies J."/>
            <person name="Huws S.A."/>
            <person name="Newbold C.J."/>
            <person name="Golyshin P.N."/>
            <person name="Simon M.A."/>
            <person name="Lopez G."/>
            <person name="Yakimov M.M."/>
            <person name="Ferrer M."/>
        </authorList>
    </citation>
    <scope>NUCLEOTIDE SEQUENCE</scope>
</reference>
<organism evidence="1">
    <name type="scientific">gut metagenome</name>
    <dbReference type="NCBI Taxonomy" id="749906"/>
    <lineage>
        <taxon>unclassified sequences</taxon>
        <taxon>metagenomes</taxon>
        <taxon>organismal metagenomes</taxon>
    </lineage>
</organism>